<dbReference type="EC" id="3.4.24.-" evidence="9"/>
<comment type="cofactor">
    <cofactor evidence="1">
        <name>Zn(2+)</name>
        <dbReference type="ChEBI" id="CHEBI:29105"/>
    </cofactor>
</comment>
<dbReference type="InterPro" id="IPR011055">
    <property type="entry name" value="Dup_hybrid_motif"/>
</dbReference>
<dbReference type="InterPro" id="IPR050570">
    <property type="entry name" value="Cell_wall_metabolism_enzyme"/>
</dbReference>
<gene>
    <name evidence="9" type="ORF">V6617_09260</name>
</gene>
<dbReference type="EMBL" id="CP146275">
    <property type="protein sequence ID" value="WWT31232.1"/>
    <property type="molecule type" value="Genomic_DNA"/>
</dbReference>
<dbReference type="PANTHER" id="PTHR21666">
    <property type="entry name" value="PEPTIDASE-RELATED"/>
    <property type="match status" value="1"/>
</dbReference>
<organism evidence="9 10">
    <name type="scientific">Pelagibacterium nitratireducens</name>
    <dbReference type="NCBI Taxonomy" id="1046114"/>
    <lineage>
        <taxon>Bacteria</taxon>
        <taxon>Pseudomonadati</taxon>
        <taxon>Pseudomonadota</taxon>
        <taxon>Alphaproteobacteria</taxon>
        <taxon>Hyphomicrobiales</taxon>
        <taxon>Devosiaceae</taxon>
        <taxon>Pelagibacterium</taxon>
    </lineage>
</organism>
<evidence type="ECO:0000313" key="10">
    <source>
        <dbReference type="Proteomes" id="UP001369958"/>
    </source>
</evidence>
<keyword evidence="10" id="KW-1185">Reference proteome</keyword>
<evidence type="ECO:0000256" key="7">
    <source>
        <dbReference type="SAM" id="Phobius"/>
    </source>
</evidence>
<evidence type="ECO:0000256" key="4">
    <source>
        <dbReference type="ARBA" id="ARBA00022801"/>
    </source>
</evidence>
<sequence length="377" mass="39811">MPSGDQSIELGRQKARPGRRSAGAYPLLVGVVTLLLVTNAVTGLALYFAPEINGLLREDNTTLFTAYEQRITELRLEVDRLHSRQYAQMGDMNLQMHELVQQQEVLSEQHEYVRALTEMAREMGVGRQDGTADTMTTGSVAAQPQAFAGDTALLAETLVSMQEETRMALVSLSDAATLSTNEIVSGLRGIGIEPELTADGVGGPFIPADGEPGSIIDEANAVADALARYQSARRALLNAPIQPPLDGTATITSTFGNRTDPFLKRAAFHSGIDFRAATGTPVIAAASGTVSFAANNGGYGKMVEIDHGNGLTTRYAHMSQIGVSVGQTIAGGQQLGLAGSTGRSTGPHVHFEVRKAGSAIDPSRFIAAGRTLAAYLQ</sequence>
<keyword evidence="4 9" id="KW-0378">Hydrolase</keyword>
<keyword evidence="6" id="KW-0482">Metalloprotease</keyword>
<dbReference type="Proteomes" id="UP001369958">
    <property type="component" value="Chromosome"/>
</dbReference>
<keyword evidence="7" id="KW-0812">Transmembrane</keyword>
<keyword evidence="7" id="KW-1133">Transmembrane helix</keyword>
<evidence type="ECO:0000256" key="6">
    <source>
        <dbReference type="ARBA" id="ARBA00023049"/>
    </source>
</evidence>
<keyword evidence="3" id="KW-0479">Metal-binding</keyword>
<proteinExistence type="predicted"/>
<feature type="domain" description="M23ase beta-sheet core" evidence="8">
    <location>
        <begin position="268"/>
        <end position="362"/>
    </location>
</feature>
<dbReference type="Gene3D" id="2.70.70.10">
    <property type="entry name" value="Glucose Permease (Domain IIA)"/>
    <property type="match status" value="1"/>
</dbReference>
<name>A0ABZ2HUM0_9HYPH</name>
<evidence type="ECO:0000256" key="5">
    <source>
        <dbReference type="ARBA" id="ARBA00022833"/>
    </source>
</evidence>
<accession>A0ABZ2HUM0</accession>
<dbReference type="Pfam" id="PF01551">
    <property type="entry name" value="Peptidase_M23"/>
    <property type="match status" value="1"/>
</dbReference>
<dbReference type="SUPFAM" id="SSF51261">
    <property type="entry name" value="Duplicated hybrid motif"/>
    <property type="match status" value="1"/>
</dbReference>
<evidence type="ECO:0000256" key="1">
    <source>
        <dbReference type="ARBA" id="ARBA00001947"/>
    </source>
</evidence>
<dbReference type="GO" id="GO:0016787">
    <property type="term" value="F:hydrolase activity"/>
    <property type="evidence" value="ECO:0007669"/>
    <property type="project" value="UniProtKB-KW"/>
</dbReference>
<reference evidence="9 10" key="1">
    <citation type="submission" date="2024-02" db="EMBL/GenBank/DDBJ databases">
        <title>Complete genome sequence of Pelagibacterium nitratireducens ZH15.</title>
        <authorList>
            <person name="Zhao L.H."/>
        </authorList>
    </citation>
    <scope>NUCLEOTIDE SEQUENCE [LARGE SCALE GENOMIC DNA]</scope>
    <source>
        <strain evidence="9 10">ZH15</strain>
    </source>
</reference>
<evidence type="ECO:0000256" key="3">
    <source>
        <dbReference type="ARBA" id="ARBA00022723"/>
    </source>
</evidence>
<dbReference type="RefSeq" id="WP_338606707.1">
    <property type="nucleotide sequence ID" value="NZ_CP146275.1"/>
</dbReference>
<dbReference type="InterPro" id="IPR016047">
    <property type="entry name" value="M23ase_b-sheet_dom"/>
</dbReference>
<keyword evidence="2" id="KW-0645">Protease</keyword>
<evidence type="ECO:0000256" key="2">
    <source>
        <dbReference type="ARBA" id="ARBA00022670"/>
    </source>
</evidence>
<protein>
    <submittedName>
        <fullName evidence="9">M23 family metallopeptidase</fullName>
        <ecNumber evidence="9">3.4.24.-</ecNumber>
    </submittedName>
</protein>
<dbReference type="CDD" id="cd12797">
    <property type="entry name" value="M23_peptidase"/>
    <property type="match status" value="1"/>
</dbReference>
<dbReference type="PANTHER" id="PTHR21666:SF288">
    <property type="entry name" value="CELL DIVISION PROTEIN YTFB"/>
    <property type="match status" value="1"/>
</dbReference>
<evidence type="ECO:0000259" key="8">
    <source>
        <dbReference type="Pfam" id="PF01551"/>
    </source>
</evidence>
<keyword evidence="7" id="KW-0472">Membrane</keyword>
<keyword evidence="5" id="KW-0862">Zinc</keyword>
<evidence type="ECO:0000313" key="9">
    <source>
        <dbReference type="EMBL" id="WWT31232.1"/>
    </source>
</evidence>
<feature type="transmembrane region" description="Helical" evidence="7">
    <location>
        <begin position="22"/>
        <end position="48"/>
    </location>
</feature>